<name>X1SN72_9ZZZZ</name>
<gene>
    <name evidence="1" type="ORF">S12H4_14229</name>
</gene>
<organism evidence="1">
    <name type="scientific">marine sediment metagenome</name>
    <dbReference type="NCBI Taxonomy" id="412755"/>
    <lineage>
        <taxon>unclassified sequences</taxon>
        <taxon>metagenomes</taxon>
        <taxon>ecological metagenomes</taxon>
    </lineage>
</organism>
<proteinExistence type="predicted"/>
<feature type="non-terminal residue" evidence="1">
    <location>
        <position position="165"/>
    </location>
</feature>
<dbReference type="Gene3D" id="3.90.176.10">
    <property type="entry name" value="Toxin ADP-ribosyltransferase, Chain A, domain 1"/>
    <property type="match status" value="1"/>
</dbReference>
<evidence type="ECO:0008006" key="2">
    <source>
        <dbReference type="Google" id="ProtNLM"/>
    </source>
</evidence>
<accession>X1SN72</accession>
<protein>
    <recommendedName>
        <fullName evidence="2">Transposase</fullName>
    </recommendedName>
</protein>
<reference evidence="1" key="1">
    <citation type="journal article" date="2014" name="Front. Microbiol.">
        <title>High frequency of phylogenetically diverse reductive dehalogenase-homologous genes in deep subseafloor sedimentary metagenomes.</title>
        <authorList>
            <person name="Kawai M."/>
            <person name="Futagami T."/>
            <person name="Toyoda A."/>
            <person name="Takaki Y."/>
            <person name="Nishi S."/>
            <person name="Hori S."/>
            <person name="Arai W."/>
            <person name="Tsubouchi T."/>
            <person name="Morono Y."/>
            <person name="Uchiyama I."/>
            <person name="Ito T."/>
            <person name="Fujiyama A."/>
            <person name="Inagaki F."/>
            <person name="Takami H."/>
        </authorList>
    </citation>
    <scope>NUCLEOTIDE SEQUENCE</scope>
    <source>
        <strain evidence="1">Expedition CK06-06</strain>
    </source>
</reference>
<sequence>MIREKMYEKVQLFKRQGYSISEIASDMEIDPKTAAKYYVMDGRQFKAYRKKHMFRDKVFEEYEKDILKVYKMNEFQRINMSAVYDYLEEKYGTLSGTEQTLRNYIDYLITTDKLRLNEKIRVYRKVPELPFGRQMQLDFGQYRCKSGLKLYIFASLLSASRYKYV</sequence>
<evidence type="ECO:0000313" key="1">
    <source>
        <dbReference type="EMBL" id="GAI80591.1"/>
    </source>
</evidence>
<comment type="caution">
    <text evidence="1">The sequence shown here is derived from an EMBL/GenBank/DDBJ whole genome shotgun (WGS) entry which is preliminary data.</text>
</comment>
<dbReference type="AlphaFoldDB" id="X1SN72"/>
<dbReference type="EMBL" id="BARW01006777">
    <property type="protein sequence ID" value="GAI80591.1"/>
    <property type="molecule type" value="Genomic_DNA"/>
</dbReference>